<dbReference type="PANTHER" id="PTHR12992:SF11">
    <property type="entry name" value="MITOCHONDRIAL COENZYME A DIPHOSPHATASE NUDT8"/>
    <property type="match status" value="1"/>
</dbReference>
<evidence type="ECO:0000256" key="5">
    <source>
        <dbReference type="ARBA" id="ARBA00022842"/>
    </source>
</evidence>
<name>A0A381XHK7_9ZZZZ</name>
<reference evidence="8" key="1">
    <citation type="submission" date="2018-05" db="EMBL/GenBank/DDBJ databases">
        <authorList>
            <person name="Lanie J.A."/>
            <person name="Ng W.-L."/>
            <person name="Kazmierczak K.M."/>
            <person name="Andrzejewski T.M."/>
            <person name="Davidsen T.M."/>
            <person name="Wayne K.J."/>
            <person name="Tettelin H."/>
            <person name="Glass J.I."/>
            <person name="Rusch D."/>
            <person name="Podicherti R."/>
            <person name="Tsui H.-C.T."/>
            <person name="Winkler M.E."/>
        </authorList>
    </citation>
    <scope>NUCLEOTIDE SEQUENCE</scope>
</reference>
<gene>
    <name evidence="8" type="ORF">METZ01_LOCUS116627</name>
</gene>
<keyword evidence="5" id="KW-0460">Magnesium</keyword>
<evidence type="ECO:0000256" key="2">
    <source>
        <dbReference type="ARBA" id="ARBA00001946"/>
    </source>
</evidence>
<dbReference type="InterPro" id="IPR045121">
    <property type="entry name" value="CoAse"/>
</dbReference>
<dbReference type="InterPro" id="IPR015797">
    <property type="entry name" value="NUDIX_hydrolase-like_dom_sf"/>
</dbReference>
<keyword evidence="6" id="KW-0464">Manganese</keyword>
<dbReference type="PROSITE" id="PS51462">
    <property type="entry name" value="NUDIX"/>
    <property type="match status" value="1"/>
</dbReference>
<keyword evidence="4" id="KW-0378">Hydrolase</keyword>
<dbReference type="GO" id="GO:0010945">
    <property type="term" value="F:coenzyme A diphosphatase activity"/>
    <property type="evidence" value="ECO:0007669"/>
    <property type="project" value="InterPro"/>
</dbReference>
<dbReference type="InterPro" id="IPR000086">
    <property type="entry name" value="NUDIX_hydrolase_dom"/>
</dbReference>
<organism evidence="8">
    <name type="scientific">marine metagenome</name>
    <dbReference type="NCBI Taxonomy" id="408172"/>
    <lineage>
        <taxon>unclassified sequences</taxon>
        <taxon>metagenomes</taxon>
        <taxon>ecological metagenomes</taxon>
    </lineage>
</organism>
<protein>
    <recommendedName>
        <fullName evidence="7">Nudix hydrolase domain-containing protein</fullName>
    </recommendedName>
</protein>
<dbReference type="SUPFAM" id="SSF55811">
    <property type="entry name" value="Nudix"/>
    <property type="match status" value="1"/>
</dbReference>
<dbReference type="Gene3D" id="3.90.79.10">
    <property type="entry name" value="Nucleoside Triphosphate Pyrophosphohydrolase"/>
    <property type="match status" value="1"/>
</dbReference>
<evidence type="ECO:0000256" key="4">
    <source>
        <dbReference type="ARBA" id="ARBA00022801"/>
    </source>
</evidence>
<accession>A0A381XHK7</accession>
<evidence type="ECO:0000259" key="7">
    <source>
        <dbReference type="PROSITE" id="PS51462"/>
    </source>
</evidence>
<proteinExistence type="predicted"/>
<evidence type="ECO:0000313" key="8">
    <source>
        <dbReference type="EMBL" id="SVA63773.1"/>
    </source>
</evidence>
<evidence type="ECO:0000256" key="6">
    <source>
        <dbReference type="ARBA" id="ARBA00023211"/>
    </source>
</evidence>
<dbReference type="GO" id="GO:0046872">
    <property type="term" value="F:metal ion binding"/>
    <property type="evidence" value="ECO:0007669"/>
    <property type="project" value="UniProtKB-KW"/>
</dbReference>
<dbReference type="AlphaFoldDB" id="A0A381XHK7"/>
<comment type="cofactor">
    <cofactor evidence="2">
        <name>Mg(2+)</name>
        <dbReference type="ChEBI" id="CHEBI:18420"/>
    </cofactor>
</comment>
<evidence type="ECO:0000256" key="3">
    <source>
        <dbReference type="ARBA" id="ARBA00022723"/>
    </source>
</evidence>
<dbReference type="EMBL" id="UINC01015076">
    <property type="protein sequence ID" value="SVA63773.1"/>
    <property type="molecule type" value="Genomic_DNA"/>
</dbReference>
<evidence type="ECO:0000256" key="1">
    <source>
        <dbReference type="ARBA" id="ARBA00001936"/>
    </source>
</evidence>
<dbReference type="CDD" id="cd03426">
    <property type="entry name" value="NUDIX_CoAse_Nudt7"/>
    <property type="match status" value="1"/>
</dbReference>
<feature type="domain" description="Nudix hydrolase" evidence="7">
    <location>
        <begin position="26"/>
        <end position="160"/>
    </location>
</feature>
<keyword evidence="3" id="KW-0479">Metal-binding</keyword>
<sequence>MSIPTPEALKAFLTSEALDTALPSDLIPSAVLLPLFQRDNEYHLILTKRSPQLKRDAGVICFPGGTSEPNDVDLMFTALREAYEEIGVEPDDVNVLGSFEPVITRSQFVIQPIVGVIPHPYAYQPSHAEVEAIIEVPLDSLYDPTNIRFEDVLRPEGLIHKYTYAYRGQIIFGATAQLLTRFLELISEGMGKEVPWLNRTPN</sequence>
<dbReference type="Pfam" id="PF00293">
    <property type="entry name" value="NUDIX"/>
    <property type="match status" value="1"/>
</dbReference>
<dbReference type="PANTHER" id="PTHR12992">
    <property type="entry name" value="NUDIX HYDROLASE"/>
    <property type="match status" value="1"/>
</dbReference>
<comment type="cofactor">
    <cofactor evidence="1">
        <name>Mn(2+)</name>
        <dbReference type="ChEBI" id="CHEBI:29035"/>
    </cofactor>
</comment>